<name>A0ABQ7JYF7_9FUNG</name>
<protein>
    <submittedName>
        <fullName evidence="1">Uncharacterized protein</fullName>
    </submittedName>
</protein>
<dbReference type="Proteomes" id="UP001194696">
    <property type="component" value="Unassembled WGS sequence"/>
</dbReference>
<organism evidence="1 2">
    <name type="scientific">Linnemannia gamsii</name>
    <dbReference type="NCBI Taxonomy" id="64522"/>
    <lineage>
        <taxon>Eukaryota</taxon>
        <taxon>Fungi</taxon>
        <taxon>Fungi incertae sedis</taxon>
        <taxon>Mucoromycota</taxon>
        <taxon>Mortierellomycotina</taxon>
        <taxon>Mortierellomycetes</taxon>
        <taxon>Mortierellales</taxon>
        <taxon>Mortierellaceae</taxon>
        <taxon>Linnemannia</taxon>
    </lineage>
</organism>
<sequence>MCNNNNHSNTSAASKAQLRLASLSAQLDTSTPLDPVTAILESSLPPVKLESDALSVLLDGKDQTWRKWMFDQLKHPLFEYQYNVTKEELVARNQQRTRHLAKMGFRPTWTEP</sequence>
<proteinExistence type="predicted"/>
<feature type="non-terminal residue" evidence="1">
    <location>
        <position position="112"/>
    </location>
</feature>
<evidence type="ECO:0000313" key="2">
    <source>
        <dbReference type="Proteomes" id="UP001194696"/>
    </source>
</evidence>
<accession>A0ABQ7JYF7</accession>
<gene>
    <name evidence="1" type="ORF">BGZ96_008923</name>
</gene>
<keyword evidence="2" id="KW-1185">Reference proteome</keyword>
<evidence type="ECO:0000313" key="1">
    <source>
        <dbReference type="EMBL" id="KAG0287087.1"/>
    </source>
</evidence>
<reference evidence="1 2" key="1">
    <citation type="journal article" date="2020" name="Fungal Divers.">
        <title>Resolving the Mortierellaceae phylogeny through synthesis of multi-gene phylogenetics and phylogenomics.</title>
        <authorList>
            <person name="Vandepol N."/>
            <person name="Liber J."/>
            <person name="Desiro A."/>
            <person name="Na H."/>
            <person name="Kennedy M."/>
            <person name="Barry K."/>
            <person name="Grigoriev I.V."/>
            <person name="Miller A.N."/>
            <person name="O'Donnell K."/>
            <person name="Stajich J.E."/>
            <person name="Bonito G."/>
        </authorList>
    </citation>
    <scope>NUCLEOTIDE SEQUENCE [LARGE SCALE GENOMIC DNA]</scope>
    <source>
        <strain evidence="1 2">AD045</strain>
    </source>
</reference>
<dbReference type="EMBL" id="JAAAIM010000519">
    <property type="protein sequence ID" value="KAG0287087.1"/>
    <property type="molecule type" value="Genomic_DNA"/>
</dbReference>
<comment type="caution">
    <text evidence="1">The sequence shown here is derived from an EMBL/GenBank/DDBJ whole genome shotgun (WGS) entry which is preliminary data.</text>
</comment>